<accession>A0A4S4DAF0</accession>
<dbReference type="AlphaFoldDB" id="A0A4S4DAF0"/>
<protein>
    <submittedName>
        <fullName evidence="1">Uncharacterized protein</fullName>
    </submittedName>
</protein>
<reference evidence="1 2" key="1">
    <citation type="journal article" date="2018" name="Proc. Natl. Acad. Sci. U.S.A.">
        <title>Draft genome sequence of Camellia sinensis var. sinensis provides insights into the evolution of the tea genome and tea quality.</title>
        <authorList>
            <person name="Wei C."/>
            <person name="Yang H."/>
            <person name="Wang S."/>
            <person name="Zhao J."/>
            <person name="Liu C."/>
            <person name="Gao L."/>
            <person name="Xia E."/>
            <person name="Lu Y."/>
            <person name="Tai Y."/>
            <person name="She G."/>
            <person name="Sun J."/>
            <person name="Cao H."/>
            <person name="Tong W."/>
            <person name="Gao Q."/>
            <person name="Li Y."/>
            <person name="Deng W."/>
            <person name="Jiang X."/>
            <person name="Wang W."/>
            <person name="Chen Q."/>
            <person name="Zhang S."/>
            <person name="Li H."/>
            <person name="Wu J."/>
            <person name="Wang P."/>
            <person name="Li P."/>
            <person name="Shi C."/>
            <person name="Zheng F."/>
            <person name="Jian J."/>
            <person name="Huang B."/>
            <person name="Shan D."/>
            <person name="Shi M."/>
            <person name="Fang C."/>
            <person name="Yue Y."/>
            <person name="Li F."/>
            <person name="Li D."/>
            <person name="Wei S."/>
            <person name="Han B."/>
            <person name="Jiang C."/>
            <person name="Yin Y."/>
            <person name="Xia T."/>
            <person name="Zhang Z."/>
            <person name="Bennetzen J.L."/>
            <person name="Zhao S."/>
            <person name="Wan X."/>
        </authorList>
    </citation>
    <scope>NUCLEOTIDE SEQUENCE [LARGE SCALE GENOMIC DNA]</scope>
    <source>
        <strain evidence="2">cv. Shuchazao</strain>
        <tissue evidence="1">Leaf</tissue>
    </source>
</reference>
<gene>
    <name evidence="1" type="ORF">TEA_002962</name>
</gene>
<comment type="caution">
    <text evidence="1">The sequence shown here is derived from an EMBL/GenBank/DDBJ whole genome shotgun (WGS) entry which is preliminary data.</text>
</comment>
<sequence>MAVSPLLSQYLTSLLPSSQPSSELTPLFKSELTQSLHTAFIRVFIRAYTEPSSELTPFHSHHCSLRLDITSAAGLVHHFGTGLVYRLLGPSITKPITISDLSRSVGSGRLHEIPNLMELL</sequence>
<dbReference type="EMBL" id="SDRB02011936">
    <property type="protein sequence ID" value="THF99510.1"/>
    <property type="molecule type" value="Genomic_DNA"/>
</dbReference>
<keyword evidence="2" id="KW-1185">Reference proteome</keyword>
<dbReference type="Proteomes" id="UP000306102">
    <property type="component" value="Unassembled WGS sequence"/>
</dbReference>
<name>A0A4S4DAF0_CAMSN</name>
<organism evidence="1 2">
    <name type="scientific">Camellia sinensis var. sinensis</name>
    <name type="common">China tea</name>
    <dbReference type="NCBI Taxonomy" id="542762"/>
    <lineage>
        <taxon>Eukaryota</taxon>
        <taxon>Viridiplantae</taxon>
        <taxon>Streptophyta</taxon>
        <taxon>Embryophyta</taxon>
        <taxon>Tracheophyta</taxon>
        <taxon>Spermatophyta</taxon>
        <taxon>Magnoliopsida</taxon>
        <taxon>eudicotyledons</taxon>
        <taxon>Gunneridae</taxon>
        <taxon>Pentapetalae</taxon>
        <taxon>asterids</taxon>
        <taxon>Ericales</taxon>
        <taxon>Theaceae</taxon>
        <taxon>Camellia</taxon>
    </lineage>
</organism>
<proteinExistence type="predicted"/>
<evidence type="ECO:0000313" key="2">
    <source>
        <dbReference type="Proteomes" id="UP000306102"/>
    </source>
</evidence>
<evidence type="ECO:0000313" key="1">
    <source>
        <dbReference type="EMBL" id="THF99510.1"/>
    </source>
</evidence>